<dbReference type="Pfam" id="PF09925">
    <property type="entry name" value="DUF2157"/>
    <property type="match status" value="1"/>
</dbReference>
<reference evidence="3" key="1">
    <citation type="journal article" date="2019" name="PLoS Negl. Trop. Dis.">
        <title>Revisiting the worldwide diversity of Leptospira species in the environment.</title>
        <authorList>
            <person name="Vincent A.T."/>
            <person name="Schiettekatte O."/>
            <person name="Bourhy P."/>
            <person name="Veyrier F.J."/>
            <person name="Picardeau M."/>
        </authorList>
    </citation>
    <scope>NUCLEOTIDE SEQUENCE [LARGE SCALE GENOMIC DNA]</scope>
    <source>
        <strain evidence="3">201300427</strain>
    </source>
</reference>
<name>A0A4R9LZ68_9LEPT</name>
<protein>
    <submittedName>
        <fullName evidence="3">DUF2157 domain-containing protein</fullName>
    </submittedName>
</protein>
<comment type="caution">
    <text evidence="3">The sequence shown here is derived from an EMBL/GenBank/DDBJ whole genome shotgun (WGS) entry which is preliminary data.</text>
</comment>
<feature type="transmembrane region" description="Helical" evidence="1">
    <location>
        <begin position="241"/>
        <end position="264"/>
    </location>
</feature>
<feature type="transmembrane region" description="Helical" evidence="1">
    <location>
        <begin position="155"/>
        <end position="173"/>
    </location>
</feature>
<dbReference type="Proteomes" id="UP000298058">
    <property type="component" value="Unassembled WGS sequence"/>
</dbReference>
<feature type="transmembrane region" description="Helical" evidence="1">
    <location>
        <begin position="270"/>
        <end position="290"/>
    </location>
</feature>
<dbReference type="OrthoDB" id="327621at2"/>
<keyword evidence="1" id="KW-1133">Transmembrane helix</keyword>
<dbReference type="RefSeq" id="WP_135760886.1">
    <property type="nucleotide sequence ID" value="NZ_RQHW01000047.1"/>
</dbReference>
<evidence type="ECO:0000259" key="2">
    <source>
        <dbReference type="Pfam" id="PF09925"/>
    </source>
</evidence>
<accession>A0A4R9LZ68</accession>
<keyword evidence="1" id="KW-0472">Membrane</keyword>
<sequence>MLFEKKQNALPDLQDWSEFGKRFFFLFGFIFLITGIIFFFAFNWNELHRYAKLILVGSIFAVASFVYSLKLSKPWITEILGVLAFVLVGQLLLVFGQIYQTGADAYDLFFGWTIFSFLIVLSSKSYILWSLWIFLINLTYLLYQAQVMPHSPSRWVFDFIFFINILILGIYEIKQKFYSENQGQRSIWFPSVILVLALGWFQLGFFTPSGEEESGLGIYLIFKLFLLAGIYYIYRFLFFDLAALTFLSIEFLIYITFCFSHYYPGEDIDQFLLSFLLVIGCTTASVIHLLRLRKGVQNK</sequence>
<gene>
    <name evidence="3" type="ORF">EHS15_12355</name>
</gene>
<feature type="transmembrane region" description="Helical" evidence="1">
    <location>
        <begin position="216"/>
        <end position="234"/>
    </location>
</feature>
<evidence type="ECO:0000313" key="3">
    <source>
        <dbReference type="EMBL" id="TGN18199.1"/>
    </source>
</evidence>
<dbReference type="AlphaFoldDB" id="A0A4R9LZ68"/>
<feature type="transmembrane region" description="Helical" evidence="1">
    <location>
        <begin position="23"/>
        <end position="44"/>
    </location>
</feature>
<proteinExistence type="predicted"/>
<feature type="transmembrane region" description="Helical" evidence="1">
    <location>
        <begin position="79"/>
        <end position="99"/>
    </location>
</feature>
<feature type="transmembrane region" description="Helical" evidence="1">
    <location>
        <begin position="50"/>
        <end position="67"/>
    </location>
</feature>
<keyword evidence="4" id="KW-1185">Reference proteome</keyword>
<feature type="domain" description="DUF2157" evidence="2">
    <location>
        <begin position="21"/>
        <end position="129"/>
    </location>
</feature>
<dbReference type="EMBL" id="RQHW01000047">
    <property type="protein sequence ID" value="TGN18199.1"/>
    <property type="molecule type" value="Genomic_DNA"/>
</dbReference>
<keyword evidence="1" id="KW-0812">Transmembrane</keyword>
<dbReference type="InterPro" id="IPR018677">
    <property type="entry name" value="DUF2157"/>
</dbReference>
<feature type="transmembrane region" description="Helical" evidence="1">
    <location>
        <begin position="105"/>
        <end position="121"/>
    </location>
</feature>
<organism evidence="3 4">
    <name type="scientific">Leptospira idonii</name>
    <dbReference type="NCBI Taxonomy" id="1193500"/>
    <lineage>
        <taxon>Bacteria</taxon>
        <taxon>Pseudomonadati</taxon>
        <taxon>Spirochaetota</taxon>
        <taxon>Spirochaetia</taxon>
        <taxon>Leptospirales</taxon>
        <taxon>Leptospiraceae</taxon>
        <taxon>Leptospira</taxon>
    </lineage>
</organism>
<evidence type="ECO:0000313" key="4">
    <source>
        <dbReference type="Proteomes" id="UP000298058"/>
    </source>
</evidence>
<evidence type="ECO:0000256" key="1">
    <source>
        <dbReference type="SAM" id="Phobius"/>
    </source>
</evidence>
<feature type="transmembrane region" description="Helical" evidence="1">
    <location>
        <begin position="185"/>
        <end position="204"/>
    </location>
</feature>